<keyword evidence="2" id="KW-1185">Reference proteome</keyword>
<dbReference type="AlphaFoldDB" id="A0A0V1GP79"/>
<comment type="caution">
    <text evidence="1">The sequence shown here is derived from an EMBL/GenBank/DDBJ whole genome shotgun (WGS) entry which is preliminary data.</text>
</comment>
<dbReference type="OrthoDB" id="5920249at2759"/>
<evidence type="ECO:0000313" key="1">
    <source>
        <dbReference type="EMBL" id="KRZ00062.1"/>
    </source>
</evidence>
<protein>
    <submittedName>
        <fullName evidence="1">Uncharacterized protein</fullName>
    </submittedName>
</protein>
<evidence type="ECO:0000313" key="2">
    <source>
        <dbReference type="Proteomes" id="UP000055024"/>
    </source>
</evidence>
<dbReference type="EMBL" id="JYDP01000592">
    <property type="protein sequence ID" value="KRZ00062.1"/>
    <property type="molecule type" value="Genomic_DNA"/>
</dbReference>
<name>A0A0V1GP79_9BILA</name>
<organism evidence="1 2">
    <name type="scientific">Trichinella zimbabwensis</name>
    <dbReference type="NCBI Taxonomy" id="268475"/>
    <lineage>
        <taxon>Eukaryota</taxon>
        <taxon>Metazoa</taxon>
        <taxon>Ecdysozoa</taxon>
        <taxon>Nematoda</taxon>
        <taxon>Enoplea</taxon>
        <taxon>Dorylaimia</taxon>
        <taxon>Trichinellida</taxon>
        <taxon>Trichinellidae</taxon>
        <taxon>Trichinella</taxon>
    </lineage>
</organism>
<dbReference type="Proteomes" id="UP000055024">
    <property type="component" value="Unassembled WGS sequence"/>
</dbReference>
<gene>
    <name evidence="1" type="ORF">T11_2149</name>
</gene>
<reference evidence="1 2" key="1">
    <citation type="submission" date="2015-01" db="EMBL/GenBank/DDBJ databases">
        <title>Evolution of Trichinella species and genotypes.</title>
        <authorList>
            <person name="Korhonen P.K."/>
            <person name="Edoardo P."/>
            <person name="Giuseppe L.R."/>
            <person name="Gasser R.B."/>
        </authorList>
    </citation>
    <scope>NUCLEOTIDE SEQUENCE [LARGE SCALE GENOMIC DNA]</scope>
    <source>
        <strain evidence="1">ISS1029</strain>
    </source>
</reference>
<accession>A0A0V1GP79</accession>
<proteinExistence type="predicted"/>
<dbReference type="STRING" id="268475.A0A0V1GP79"/>
<sequence>MILFKGLTTLLPLSRNELELKHCRHILRPLMAIYNEKCVEYVYNTKEIYFLHYTGLASRLTLARSERELKHCFHIVSWQKAVFNESAVEFVPREKKTKRAIPVKRNNMFSVLPDGVGMTMRSQRECKNAFTLHLHLSSLKLPMQSVQI</sequence>